<evidence type="ECO:0000256" key="2">
    <source>
        <dbReference type="ARBA" id="ARBA00022631"/>
    </source>
</evidence>
<dbReference type="InterPro" id="IPR011051">
    <property type="entry name" value="RmlC_Cupin_sf"/>
</dbReference>
<reference evidence="6" key="1">
    <citation type="submission" date="2022-07" db="EMBL/GenBank/DDBJ databases">
        <title>Ectorhizobium quercum gen.nov., sp. nov.</title>
        <authorList>
            <person name="Ma T."/>
            <person name="Li Y."/>
        </authorList>
    </citation>
    <scope>NUCLEOTIDE SEQUENCE</scope>
    <source>
        <strain evidence="6">BDR2-2</strain>
    </source>
</reference>
<dbReference type="PANTHER" id="PTHR21221:SF1">
    <property type="entry name" value="UREIDOGLYCOLATE LYASE"/>
    <property type="match status" value="1"/>
</dbReference>
<comment type="catalytic activity">
    <reaction evidence="4 5">
        <text>(S)-ureidoglycolate = urea + glyoxylate</text>
        <dbReference type="Rhea" id="RHEA:11304"/>
        <dbReference type="ChEBI" id="CHEBI:16199"/>
        <dbReference type="ChEBI" id="CHEBI:36655"/>
        <dbReference type="ChEBI" id="CHEBI:57296"/>
        <dbReference type="EC" id="4.3.2.3"/>
    </reaction>
</comment>
<evidence type="ECO:0000313" key="6">
    <source>
        <dbReference type="EMBL" id="MCX8996654.1"/>
    </source>
</evidence>
<dbReference type="GO" id="GO:0000256">
    <property type="term" value="P:allantoin catabolic process"/>
    <property type="evidence" value="ECO:0007669"/>
    <property type="project" value="UniProtKB-UniRule"/>
</dbReference>
<dbReference type="RefSeq" id="WP_306410439.1">
    <property type="nucleotide sequence ID" value="NZ_JANFPI010000002.1"/>
</dbReference>
<keyword evidence="7" id="KW-1185">Reference proteome</keyword>
<evidence type="ECO:0000256" key="5">
    <source>
        <dbReference type="HAMAP-Rule" id="MF_00616"/>
    </source>
</evidence>
<dbReference type="EC" id="4.3.2.3" evidence="5"/>
<dbReference type="NCBIfam" id="NF002951">
    <property type="entry name" value="PRK03606.2-2"/>
    <property type="match status" value="1"/>
</dbReference>
<dbReference type="HAMAP" id="MF_00616">
    <property type="entry name" value="Ureidogly_lyase"/>
    <property type="match status" value="1"/>
</dbReference>
<protein>
    <recommendedName>
        <fullName evidence="5">Ureidoglycolate lyase</fullName>
        <ecNumber evidence="5">4.3.2.3</ecNumber>
    </recommendedName>
    <alternativeName>
        <fullName evidence="5">Ureidoglycolatase</fullName>
    </alternativeName>
</protein>
<evidence type="ECO:0000256" key="4">
    <source>
        <dbReference type="ARBA" id="ARBA00047684"/>
    </source>
</evidence>
<keyword evidence="2 5" id="KW-0659">Purine metabolism</keyword>
<dbReference type="InterPro" id="IPR024060">
    <property type="entry name" value="Ureidoglycolate_lyase_dom_sf"/>
</dbReference>
<evidence type="ECO:0000256" key="3">
    <source>
        <dbReference type="ARBA" id="ARBA00023239"/>
    </source>
</evidence>
<comment type="pathway">
    <text evidence="5">Nitrogen metabolism; (S)-allantoin degradation.</text>
</comment>
<dbReference type="InterPro" id="IPR047233">
    <property type="entry name" value="UAH_cupin"/>
</dbReference>
<dbReference type="GO" id="GO:0006145">
    <property type="term" value="P:purine nucleobase catabolic process"/>
    <property type="evidence" value="ECO:0007669"/>
    <property type="project" value="UniProtKB-UniRule"/>
</dbReference>
<dbReference type="SUPFAM" id="SSF51182">
    <property type="entry name" value="RmlC-like cupins"/>
    <property type="match status" value="1"/>
</dbReference>
<gene>
    <name evidence="5" type="primary">allA</name>
    <name evidence="6" type="ORF">NOF55_06005</name>
</gene>
<name>A0AAE3SV73_9HYPH</name>
<comment type="function">
    <text evidence="5">Catalyzes the catabolism of the allantoin degradation intermediate (S)-ureidoglycolate, generating urea and glyoxylate. Involved in the utilization of allantoin as nitrogen source.</text>
</comment>
<dbReference type="InterPro" id="IPR023525">
    <property type="entry name" value="Ureidogly_lyase_bac"/>
</dbReference>
<dbReference type="CDD" id="cd20298">
    <property type="entry name" value="cupin_UAH"/>
    <property type="match status" value="1"/>
</dbReference>
<dbReference type="Gene3D" id="2.60.120.480">
    <property type="entry name" value="Ureidoglycolate hydrolase"/>
    <property type="match status" value="1"/>
</dbReference>
<keyword evidence="3 5" id="KW-0456">Lyase</keyword>
<sequence length="167" mass="18498">MADDFLPIEPLSREAFAPFGDVIDPDPASMRLINGGTTRRFDALARVEAYGEDAEVVISIFRGEPRRFPYLVTMMERHPLGSQSFSPLSGRPFLVVVSEDRDGIPAVPRVFLASGGQGVNYRSNVWHHPLMTLGAVSDFLVVDRLGPGNNLEEYFFDTPYLIGEPTP</sequence>
<comment type="caution">
    <text evidence="6">The sequence shown here is derived from an EMBL/GenBank/DDBJ whole genome shotgun (WGS) entry which is preliminary data.</text>
</comment>
<dbReference type="Proteomes" id="UP001208771">
    <property type="component" value="Unassembled WGS sequence"/>
</dbReference>
<dbReference type="Pfam" id="PF04115">
    <property type="entry name" value="Ureidogly_lyase"/>
    <property type="match status" value="1"/>
</dbReference>
<evidence type="ECO:0000256" key="1">
    <source>
        <dbReference type="ARBA" id="ARBA00011738"/>
    </source>
</evidence>
<dbReference type="NCBIfam" id="NF009932">
    <property type="entry name" value="PRK13395.1"/>
    <property type="match status" value="1"/>
</dbReference>
<proteinExistence type="inferred from homology"/>
<dbReference type="GO" id="GO:0004848">
    <property type="term" value="F:ureidoglycolate hydrolase activity"/>
    <property type="evidence" value="ECO:0007669"/>
    <property type="project" value="InterPro"/>
</dbReference>
<accession>A0AAE3SV73</accession>
<dbReference type="PIRSF" id="PIRSF017306">
    <property type="entry name" value="Ureidogly_hydro"/>
    <property type="match status" value="1"/>
</dbReference>
<dbReference type="EMBL" id="JANFPI010000002">
    <property type="protein sequence ID" value="MCX8996654.1"/>
    <property type="molecule type" value="Genomic_DNA"/>
</dbReference>
<dbReference type="GO" id="GO:0050385">
    <property type="term" value="F:ureidoglycolate lyase activity"/>
    <property type="evidence" value="ECO:0007669"/>
    <property type="project" value="UniProtKB-UniRule"/>
</dbReference>
<dbReference type="AlphaFoldDB" id="A0AAE3SV73"/>
<evidence type="ECO:0000313" key="7">
    <source>
        <dbReference type="Proteomes" id="UP001208771"/>
    </source>
</evidence>
<dbReference type="InterPro" id="IPR007247">
    <property type="entry name" value="Ureidogly_lyase"/>
</dbReference>
<comment type="cofactor">
    <cofactor evidence="5">
        <name>Ni(2+)</name>
        <dbReference type="ChEBI" id="CHEBI:49786"/>
    </cofactor>
</comment>
<comment type="similarity">
    <text evidence="5">Belongs to the ureidoglycolate lyase family.</text>
</comment>
<organism evidence="6 7">
    <name type="scientific">Ectorhizobium quercum</name>
    <dbReference type="NCBI Taxonomy" id="2965071"/>
    <lineage>
        <taxon>Bacteria</taxon>
        <taxon>Pseudomonadati</taxon>
        <taxon>Pseudomonadota</taxon>
        <taxon>Alphaproteobacteria</taxon>
        <taxon>Hyphomicrobiales</taxon>
        <taxon>Rhizobiaceae</taxon>
        <taxon>Ectorhizobium</taxon>
    </lineage>
</organism>
<dbReference type="PANTHER" id="PTHR21221">
    <property type="entry name" value="UREIDOGLYCOLATE HYDROLASE"/>
    <property type="match status" value="1"/>
</dbReference>
<comment type="subunit">
    <text evidence="1 5">Homodimer.</text>
</comment>